<organism evidence="1">
    <name type="scientific">marine sediment metagenome</name>
    <dbReference type="NCBI Taxonomy" id="412755"/>
    <lineage>
        <taxon>unclassified sequences</taxon>
        <taxon>metagenomes</taxon>
        <taxon>ecological metagenomes</taxon>
    </lineage>
</organism>
<name>A0A0F8XZE8_9ZZZZ</name>
<evidence type="ECO:0008006" key="2">
    <source>
        <dbReference type="Google" id="ProtNLM"/>
    </source>
</evidence>
<comment type="caution">
    <text evidence="1">The sequence shown here is derived from an EMBL/GenBank/DDBJ whole genome shotgun (WGS) entry which is preliminary data.</text>
</comment>
<protein>
    <recommendedName>
        <fullName evidence="2">ATP-grasp domain-containing protein</fullName>
    </recommendedName>
</protein>
<accession>A0A0F8XZE8</accession>
<reference evidence="1" key="1">
    <citation type="journal article" date="2015" name="Nature">
        <title>Complex archaea that bridge the gap between prokaryotes and eukaryotes.</title>
        <authorList>
            <person name="Spang A."/>
            <person name="Saw J.H."/>
            <person name="Jorgensen S.L."/>
            <person name="Zaremba-Niedzwiedzka K."/>
            <person name="Martijn J."/>
            <person name="Lind A.E."/>
            <person name="van Eijk R."/>
            <person name="Schleper C."/>
            <person name="Guy L."/>
            <person name="Ettema T.J."/>
        </authorList>
    </citation>
    <scope>NUCLEOTIDE SEQUENCE</scope>
</reference>
<proteinExistence type="predicted"/>
<gene>
    <name evidence="1" type="ORF">LCGC14_2961550</name>
</gene>
<sequence>PCYLNDQAFSKTETASFQQQIRDPLVINDHVRGGIYLNQLSPTIAKLVGQFYDLLKASGINNSAGLLDYEKHAITSLKWHDKVSYVNLINNCDTSEQLPLHVPTALLSSRDLQGMTWTRLLEIVKQQSGLENATEFFIKSAMDSDGDVNTIVNKGNFAGKINWLTHELTIKVNKMGRVQDEVMLLAQPRIKRSNNKDILPSSVGLTYQIYDADNIELIVVAGHVYDDLEHKTFIGGYLSDELTRNVLNEIGEGKIFALLRLFAKQGYRGPINLDAVKDSQGQYHFIYDCNPRLGGSFAGLIVREALTRSGLRAETVLNIGYHGRYIYPNLKAKLTELNNKGLLYTQTNQRGVYLVPSLVRPNSFDPFLINMR</sequence>
<feature type="non-terminal residue" evidence="1">
    <location>
        <position position="1"/>
    </location>
</feature>
<dbReference type="AlphaFoldDB" id="A0A0F8XZE8"/>
<dbReference type="EMBL" id="LAZR01059963">
    <property type="protein sequence ID" value="KKK66690.1"/>
    <property type="molecule type" value="Genomic_DNA"/>
</dbReference>
<evidence type="ECO:0000313" key="1">
    <source>
        <dbReference type="EMBL" id="KKK66690.1"/>
    </source>
</evidence>
<feature type="non-terminal residue" evidence="1">
    <location>
        <position position="372"/>
    </location>
</feature>